<dbReference type="InterPro" id="IPR029055">
    <property type="entry name" value="Ntn_hydrolases_N"/>
</dbReference>
<comment type="similarity">
    <text evidence="1">Belongs to the Ntn-hydrolase family.</text>
</comment>
<dbReference type="InterPro" id="IPR000246">
    <property type="entry name" value="Peptidase_T2"/>
</dbReference>
<evidence type="ECO:0000313" key="16">
    <source>
        <dbReference type="EMBL" id="CAH1159459.1"/>
    </source>
</evidence>
<feature type="region of interest" description="Disordered" evidence="14">
    <location>
        <begin position="180"/>
        <end position="199"/>
    </location>
</feature>
<keyword evidence="17" id="KW-1185">Reference proteome</keyword>
<reference evidence="16" key="2">
    <citation type="submission" date="2022-10" db="EMBL/GenBank/DDBJ databases">
        <authorList>
            <consortium name="ENA_rothamsted_submissions"/>
            <consortium name="culmorum"/>
            <person name="King R."/>
        </authorList>
    </citation>
    <scope>NUCLEOTIDE SEQUENCE</scope>
</reference>
<evidence type="ECO:0000256" key="7">
    <source>
        <dbReference type="ARBA" id="ARBA00066729"/>
    </source>
</evidence>
<evidence type="ECO:0000256" key="15">
    <source>
        <dbReference type="SAM" id="SignalP"/>
    </source>
</evidence>
<evidence type="ECO:0000256" key="14">
    <source>
        <dbReference type="SAM" id="MobiDB-lite"/>
    </source>
</evidence>
<feature type="binding site" evidence="12">
    <location>
        <begin position="257"/>
        <end position="260"/>
    </location>
    <ligand>
        <name>substrate</name>
    </ligand>
</feature>
<organism evidence="16 17">
    <name type="scientific">Phaedon cochleariae</name>
    <name type="common">Mustard beetle</name>
    <dbReference type="NCBI Taxonomy" id="80249"/>
    <lineage>
        <taxon>Eukaryota</taxon>
        <taxon>Metazoa</taxon>
        <taxon>Ecdysozoa</taxon>
        <taxon>Arthropoda</taxon>
        <taxon>Hexapoda</taxon>
        <taxon>Insecta</taxon>
        <taxon>Pterygota</taxon>
        <taxon>Neoptera</taxon>
        <taxon>Endopterygota</taxon>
        <taxon>Coleoptera</taxon>
        <taxon>Polyphaga</taxon>
        <taxon>Cucujiformia</taxon>
        <taxon>Chrysomeloidea</taxon>
        <taxon>Chrysomelidae</taxon>
        <taxon>Chrysomelinae</taxon>
        <taxon>Chrysomelini</taxon>
        <taxon>Phaedon</taxon>
    </lineage>
</organism>
<dbReference type="Gene3D" id="3.60.20.30">
    <property type="entry name" value="(Glycosyl)asparaginase"/>
    <property type="match status" value="1"/>
</dbReference>
<keyword evidence="4" id="KW-0068">Autocatalytic cleavage</keyword>
<keyword evidence="15" id="KW-0732">Signal</keyword>
<evidence type="ECO:0000256" key="10">
    <source>
        <dbReference type="ARBA" id="ARBA00080645"/>
    </source>
</evidence>
<feature type="chain" id="PRO_5040344305" description="N(4)-(beta-N-acetylglucosaminyl)-L-asparaginase" evidence="15">
    <location>
        <begin position="18"/>
        <end position="346"/>
    </location>
</feature>
<keyword evidence="3" id="KW-0378">Hydrolase</keyword>
<comment type="catalytic activity">
    <reaction evidence="5">
        <text>N(4)-(beta-N-acetyl-D-glucosaminyl)-L-asparagine + H2O = N-acetyl-beta-D-glucosaminylamine + L-aspartate + H(+)</text>
        <dbReference type="Rhea" id="RHEA:11544"/>
        <dbReference type="ChEBI" id="CHEBI:15377"/>
        <dbReference type="ChEBI" id="CHEBI:15378"/>
        <dbReference type="ChEBI" id="CHEBI:15947"/>
        <dbReference type="ChEBI" id="CHEBI:29991"/>
        <dbReference type="ChEBI" id="CHEBI:58080"/>
        <dbReference type="EC" id="3.5.1.26"/>
    </reaction>
</comment>
<feature type="compositionally biased region" description="Basic and acidic residues" evidence="14">
    <location>
        <begin position="187"/>
        <end position="199"/>
    </location>
</feature>
<protein>
    <recommendedName>
        <fullName evidence="7">N(4)-(beta-N-acetylglucosaminyl)-L-asparaginase</fullName>
        <ecNumber evidence="7">3.5.1.26</ecNumber>
    </recommendedName>
    <alternativeName>
        <fullName evidence="9">Aspartylglucosaminidase</fullName>
    </alternativeName>
    <alternativeName>
        <fullName evidence="8">Glycosylasparaginase</fullName>
    </alternativeName>
    <alternativeName>
        <fullName evidence="10">N4-(N-acetyl-beta-glucosaminyl)-L-asparagine amidase</fullName>
    </alternativeName>
</protein>
<reference evidence="16" key="1">
    <citation type="submission" date="2022-01" db="EMBL/GenBank/DDBJ databases">
        <authorList>
            <person name="King R."/>
        </authorList>
    </citation>
    <scope>NUCLEOTIDE SEQUENCE</scope>
</reference>
<dbReference type="FunFam" id="3.60.20.30:FF:000003">
    <property type="entry name" value="N(4)-(Beta-N-acetylglucosaminyl)-L-asparaginase isoform X1"/>
    <property type="match status" value="1"/>
</dbReference>
<dbReference type="OrthoDB" id="188713at2759"/>
<sequence length="346" mass="37601">MKLFLILQLLYVAIVLSETIPIVVNTWGFQDATRKAWQILQEGESKQKDAALDALTAGCETCQDEQCDTTVGFGGSPDENGETALDAMIFDGDVMDMGAVGSLRRVKNAISVARQVLEHTEHSFLVGSLATGFAVQFGYREESLQTNFSLGQWKNWINNKCQPNFWKNVVPDPKHSCGPYYPPQEQSSREIDENRGNNYDSKNHDTIGMIVIAGNGHVVAGTSTNGAKFKIPGRVGDSPIPGAGAYADSQYGAAVCTGDGDITMRFLPSFLAVEKMRDGASPTKAAKIAISRIAEKYPKFFGAIVVVDKKGNIGSACNGMDKFPYSVANKQYPNSTIKYVVNCKNQ</sequence>
<gene>
    <name evidence="16" type="ORF">PHAECO_LOCUS7605</name>
</gene>
<dbReference type="Pfam" id="PF01112">
    <property type="entry name" value="Asparaginase_2"/>
    <property type="match status" value="1"/>
</dbReference>
<feature type="binding site" evidence="12">
    <location>
        <begin position="234"/>
        <end position="237"/>
    </location>
    <ligand>
        <name>substrate</name>
    </ligand>
</feature>
<evidence type="ECO:0000256" key="9">
    <source>
        <dbReference type="ARBA" id="ARBA00079301"/>
    </source>
</evidence>
<feature type="active site" description="Nucleophile" evidence="11">
    <location>
        <position position="206"/>
    </location>
</feature>
<evidence type="ECO:0000256" key="5">
    <source>
        <dbReference type="ARBA" id="ARBA00050421"/>
    </source>
</evidence>
<dbReference type="GO" id="GO:0003948">
    <property type="term" value="F:N4-(beta-N-acetylglucosaminyl)-L-asparaginase activity"/>
    <property type="evidence" value="ECO:0007669"/>
    <property type="project" value="UniProtKB-EC"/>
</dbReference>
<evidence type="ECO:0000256" key="12">
    <source>
        <dbReference type="PIRSR" id="PIRSR600246-2"/>
    </source>
</evidence>
<dbReference type="Proteomes" id="UP001153737">
    <property type="component" value="Chromosome 3"/>
</dbReference>
<evidence type="ECO:0000313" key="17">
    <source>
        <dbReference type="Proteomes" id="UP001153737"/>
    </source>
</evidence>
<evidence type="ECO:0000256" key="1">
    <source>
        <dbReference type="ARBA" id="ARBA00010872"/>
    </source>
</evidence>
<evidence type="ECO:0000256" key="2">
    <source>
        <dbReference type="ARBA" id="ARBA00022670"/>
    </source>
</evidence>
<evidence type="ECO:0000256" key="4">
    <source>
        <dbReference type="ARBA" id="ARBA00022813"/>
    </source>
</evidence>
<feature type="site" description="Cleavage; by autolysis" evidence="13">
    <location>
        <begin position="205"/>
        <end position="206"/>
    </location>
</feature>
<dbReference type="EMBL" id="OU896709">
    <property type="protein sequence ID" value="CAH1159459.1"/>
    <property type="molecule type" value="Genomic_DNA"/>
</dbReference>
<evidence type="ECO:0000256" key="11">
    <source>
        <dbReference type="PIRSR" id="PIRSR600246-1"/>
    </source>
</evidence>
<evidence type="ECO:0000256" key="3">
    <source>
        <dbReference type="ARBA" id="ARBA00022801"/>
    </source>
</evidence>
<evidence type="ECO:0000256" key="8">
    <source>
        <dbReference type="ARBA" id="ARBA00078726"/>
    </source>
</evidence>
<keyword evidence="2" id="KW-0645">Protease</keyword>
<dbReference type="SUPFAM" id="SSF56235">
    <property type="entry name" value="N-terminal nucleophile aminohydrolases (Ntn hydrolases)"/>
    <property type="match status" value="1"/>
</dbReference>
<dbReference type="GO" id="GO:0008233">
    <property type="term" value="F:peptidase activity"/>
    <property type="evidence" value="ECO:0007669"/>
    <property type="project" value="UniProtKB-KW"/>
</dbReference>
<dbReference type="GO" id="GO:0005764">
    <property type="term" value="C:lysosome"/>
    <property type="evidence" value="ECO:0007669"/>
    <property type="project" value="TreeGrafter"/>
</dbReference>
<dbReference type="EC" id="3.5.1.26" evidence="7"/>
<name>A0A9P0DSQ6_PHACE</name>
<accession>A0A9P0DSQ6</accession>
<feature type="signal peptide" evidence="15">
    <location>
        <begin position="1"/>
        <end position="17"/>
    </location>
</feature>
<proteinExistence type="inferred from homology"/>
<evidence type="ECO:0000256" key="6">
    <source>
        <dbReference type="ARBA" id="ARBA00053295"/>
    </source>
</evidence>
<dbReference type="PANTHER" id="PTHR10188:SF6">
    <property type="entry name" value="N(4)-(BETA-N-ACETYLGLUCOSAMINYL)-L-ASPARAGINASE"/>
    <property type="match status" value="1"/>
</dbReference>
<evidence type="ECO:0000256" key="13">
    <source>
        <dbReference type="PIRSR" id="PIRSR600246-3"/>
    </source>
</evidence>
<comment type="function">
    <text evidence="6">Cleaves the GlcNAc-Asn bond which joins oligosaccharides to the peptide of asparagine-linked glycoproteins.</text>
</comment>
<dbReference type="PANTHER" id="PTHR10188">
    <property type="entry name" value="L-ASPARAGINASE"/>
    <property type="match status" value="1"/>
</dbReference>
<dbReference type="CDD" id="cd04513">
    <property type="entry name" value="Glycosylasparaginase"/>
    <property type="match status" value="1"/>
</dbReference>
<dbReference type="AlphaFoldDB" id="A0A9P0DSQ6"/>
<dbReference type="GO" id="GO:0006508">
    <property type="term" value="P:proteolysis"/>
    <property type="evidence" value="ECO:0007669"/>
    <property type="project" value="UniProtKB-KW"/>
</dbReference>